<dbReference type="PANTHER" id="PTHR43798">
    <property type="entry name" value="MONOACYLGLYCEROL LIPASE"/>
    <property type="match status" value="1"/>
</dbReference>
<dbReference type="Gene3D" id="3.40.50.1820">
    <property type="entry name" value="alpha/beta hydrolase"/>
    <property type="match status" value="1"/>
</dbReference>
<dbReference type="InterPro" id="IPR000073">
    <property type="entry name" value="AB_hydrolase_1"/>
</dbReference>
<protein>
    <submittedName>
        <fullName evidence="2">Alpha/beta hydrolase</fullName>
    </submittedName>
</protein>
<dbReference type="AlphaFoldDB" id="A0A9X1LNV7"/>
<reference evidence="2" key="1">
    <citation type="submission" date="2021-04" db="EMBL/GenBank/DDBJ databases">
        <title>Microbacterium tenobrionis sp. nov. and Microbacterium allomyrinae sp. nov., isolated from larvae of Tenobrio molitor and Allomyrina dichotoma, respectively.</title>
        <authorList>
            <person name="Lee S.D."/>
        </authorList>
    </citation>
    <scope>NUCLEOTIDE SEQUENCE</scope>
    <source>
        <strain evidence="2">YMB-B2</strain>
    </source>
</reference>
<dbReference type="Pfam" id="PF12697">
    <property type="entry name" value="Abhydrolase_6"/>
    <property type="match status" value="1"/>
</dbReference>
<dbReference type="EMBL" id="JAGTTM010000002">
    <property type="protein sequence ID" value="MCC2029057.1"/>
    <property type="molecule type" value="Genomic_DNA"/>
</dbReference>
<organism evidence="2 3">
    <name type="scientific">Microbacterium tenebrionis</name>
    <dbReference type="NCBI Taxonomy" id="2830665"/>
    <lineage>
        <taxon>Bacteria</taxon>
        <taxon>Bacillati</taxon>
        <taxon>Actinomycetota</taxon>
        <taxon>Actinomycetes</taxon>
        <taxon>Micrococcales</taxon>
        <taxon>Microbacteriaceae</taxon>
        <taxon>Microbacterium</taxon>
    </lineage>
</organism>
<dbReference type="RefSeq" id="WP_175986407.1">
    <property type="nucleotide sequence ID" value="NZ_JAGTTM010000002.1"/>
</dbReference>
<dbReference type="Proteomes" id="UP001139289">
    <property type="component" value="Unassembled WGS sequence"/>
</dbReference>
<proteinExistence type="predicted"/>
<dbReference type="InterPro" id="IPR029058">
    <property type="entry name" value="AB_hydrolase_fold"/>
</dbReference>
<dbReference type="InterPro" id="IPR050266">
    <property type="entry name" value="AB_hydrolase_sf"/>
</dbReference>
<dbReference type="PRINTS" id="PR00111">
    <property type="entry name" value="ABHYDROLASE"/>
</dbReference>
<sequence length="305" mass="33001">MPVHSPYADRLGRIPIERREVDVRGGRTAYWVYGPPEESSNEGQPTTVIAVHGFRGEHHGLEPVLAFLPELRVIAPDLPGFGESAPLPGRTHDLDEYAQWLREFAAAAAPGAVILGHSFGSIVASAAVAGGLETPRLILINPIGAPALEGPKGVLTKLAVLYYGLGAKLPPAIGTALLRNGLIVRGMSIAMAKTRDPALRRFIHDQHDTYFSDFADRDVLRDAFVASVSHDVRAFAPRIEAPTLLIAAQQDDITPIEAERHLATLFPDAELVEIADVGHLIHYETPAEAAGAIRRFLRVPVERGR</sequence>
<feature type="domain" description="AB hydrolase-1" evidence="1">
    <location>
        <begin position="48"/>
        <end position="290"/>
    </location>
</feature>
<evidence type="ECO:0000313" key="2">
    <source>
        <dbReference type="EMBL" id="MCC2029057.1"/>
    </source>
</evidence>
<dbReference type="SUPFAM" id="SSF53474">
    <property type="entry name" value="alpha/beta-Hydrolases"/>
    <property type="match status" value="1"/>
</dbReference>
<accession>A0A9X1LNV7</accession>
<keyword evidence="3" id="KW-1185">Reference proteome</keyword>
<gene>
    <name evidence="2" type="ORF">KEC56_05935</name>
</gene>
<keyword evidence="2" id="KW-0378">Hydrolase</keyword>
<name>A0A9X1LNV7_9MICO</name>
<evidence type="ECO:0000313" key="3">
    <source>
        <dbReference type="Proteomes" id="UP001139289"/>
    </source>
</evidence>
<evidence type="ECO:0000259" key="1">
    <source>
        <dbReference type="Pfam" id="PF12697"/>
    </source>
</evidence>
<dbReference type="GO" id="GO:0016787">
    <property type="term" value="F:hydrolase activity"/>
    <property type="evidence" value="ECO:0007669"/>
    <property type="project" value="UniProtKB-KW"/>
</dbReference>
<comment type="caution">
    <text evidence="2">The sequence shown here is derived from an EMBL/GenBank/DDBJ whole genome shotgun (WGS) entry which is preliminary data.</text>
</comment>